<feature type="compositionally biased region" description="Polar residues" evidence="1">
    <location>
        <begin position="903"/>
        <end position="913"/>
    </location>
</feature>
<feature type="region of interest" description="Disordered" evidence="1">
    <location>
        <begin position="1917"/>
        <end position="2365"/>
    </location>
</feature>
<feature type="compositionally biased region" description="Acidic residues" evidence="1">
    <location>
        <begin position="3128"/>
        <end position="3137"/>
    </location>
</feature>
<feature type="compositionally biased region" description="Low complexity" evidence="1">
    <location>
        <begin position="757"/>
        <end position="772"/>
    </location>
</feature>
<feature type="region of interest" description="Disordered" evidence="1">
    <location>
        <begin position="1512"/>
        <end position="1590"/>
    </location>
</feature>
<feature type="region of interest" description="Disordered" evidence="1">
    <location>
        <begin position="3542"/>
        <end position="3577"/>
    </location>
</feature>
<feature type="region of interest" description="Disordered" evidence="1">
    <location>
        <begin position="2382"/>
        <end position="2547"/>
    </location>
</feature>
<feature type="compositionally biased region" description="Basic residues" evidence="1">
    <location>
        <begin position="3927"/>
        <end position="3938"/>
    </location>
</feature>
<evidence type="ECO:0000313" key="3">
    <source>
        <dbReference type="Proteomes" id="UP000799440"/>
    </source>
</evidence>
<feature type="compositionally biased region" description="Basic and acidic residues" evidence="1">
    <location>
        <begin position="2792"/>
        <end position="2802"/>
    </location>
</feature>
<feature type="compositionally biased region" description="Low complexity" evidence="1">
    <location>
        <begin position="2076"/>
        <end position="2088"/>
    </location>
</feature>
<evidence type="ECO:0008006" key="4">
    <source>
        <dbReference type="Google" id="ProtNLM"/>
    </source>
</evidence>
<feature type="compositionally biased region" description="Basic and acidic residues" evidence="1">
    <location>
        <begin position="11"/>
        <end position="23"/>
    </location>
</feature>
<feature type="region of interest" description="Disordered" evidence="1">
    <location>
        <begin position="4023"/>
        <end position="4123"/>
    </location>
</feature>
<feature type="compositionally biased region" description="Polar residues" evidence="1">
    <location>
        <begin position="1086"/>
        <end position="1095"/>
    </location>
</feature>
<feature type="compositionally biased region" description="Basic and acidic residues" evidence="1">
    <location>
        <begin position="2336"/>
        <end position="2346"/>
    </location>
</feature>
<feature type="region of interest" description="Disordered" evidence="1">
    <location>
        <begin position="660"/>
        <end position="772"/>
    </location>
</feature>
<feature type="compositionally biased region" description="Basic residues" evidence="1">
    <location>
        <begin position="825"/>
        <end position="837"/>
    </location>
</feature>
<feature type="compositionally biased region" description="Polar residues" evidence="1">
    <location>
        <begin position="2958"/>
        <end position="2968"/>
    </location>
</feature>
<feature type="compositionally biased region" description="Polar residues" evidence="1">
    <location>
        <begin position="1621"/>
        <end position="1636"/>
    </location>
</feature>
<feature type="compositionally biased region" description="Polar residues" evidence="1">
    <location>
        <begin position="1019"/>
        <end position="1038"/>
    </location>
</feature>
<feature type="region of interest" description="Disordered" evidence="1">
    <location>
        <begin position="1076"/>
        <end position="1332"/>
    </location>
</feature>
<name>A0A6A6VC53_9PLEO</name>
<feature type="compositionally biased region" description="Basic residues" evidence="1">
    <location>
        <begin position="4222"/>
        <end position="4235"/>
    </location>
</feature>
<feature type="region of interest" description="Disordered" evidence="1">
    <location>
        <begin position="4300"/>
        <end position="4459"/>
    </location>
</feature>
<feature type="region of interest" description="Disordered" evidence="1">
    <location>
        <begin position="1669"/>
        <end position="1692"/>
    </location>
</feature>
<feature type="compositionally biased region" description="Basic residues" evidence="1">
    <location>
        <begin position="2752"/>
        <end position="2763"/>
    </location>
</feature>
<feature type="compositionally biased region" description="Polar residues" evidence="1">
    <location>
        <begin position="160"/>
        <end position="175"/>
    </location>
</feature>
<protein>
    <recommendedName>
        <fullName evidence="4">Involucrin repeat protein</fullName>
    </recommendedName>
</protein>
<feature type="compositionally biased region" description="Low complexity" evidence="1">
    <location>
        <begin position="2921"/>
        <end position="2934"/>
    </location>
</feature>
<feature type="compositionally biased region" description="Basic and acidic residues" evidence="1">
    <location>
        <begin position="4089"/>
        <end position="4098"/>
    </location>
</feature>
<feature type="compositionally biased region" description="Basic residues" evidence="1">
    <location>
        <begin position="4703"/>
        <end position="4713"/>
    </location>
</feature>
<feature type="compositionally biased region" description="Basic and acidic residues" evidence="1">
    <location>
        <begin position="4777"/>
        <end position="4788"/>
    </location>
</feature>
<feature type="region of interest" description="Disordered" evidence="1">
    <location>
        <begin position="4158"/>
        <end position="4253"/>
    </location>
</feature>
<feature type="compositionally biased region" description="Basic residues" evidence="1">
    <location>
        <begin position="3798"/>
        <end position="3808"/>
    </location>
</feature>
<gene>
    <name evidence="2" type="ORF">M011DRAFT_64754</name>
</gene>
<feature type="compositionally biased region" description="Low complexity" evidence="1">
    <location>
        <begin position="4351"/>
        <end position="4362"/>
    </location>
</feature>
<feature type="region of interest" description="Disordered" evidence="1">
    <location>
        <begin position="566"/>
        <end position="644"/>
    </location>
</feature>
<feature type="compositionally biased region" description="Low complexity" evidence="1">
    <location>
        <begin position="882"/>
        <end position="891"/>
    </location>
</feature>
<feature type="compositionally biased region" description="Basic and acidic residues" evidence="1">
    <location>
        <begin position="3852"/>
        <end position="3863"/>
    </location>
</feature>
<feature type="compositionally biased region" description="Basic and acidic residues" evidence="1">
    <location>
        <begin position="2193"/>
        <end position="2217"/>
    </location>
</feature>
<feature type="compositionally biased region" description="Polar residues" evidence="1">
    <location>
        <begin position="4375"/>
        <end position="4389"/>
    </location>
</feature>
<organism evidence="2 3">
    <name type="scientific">Sporormia fimetaria CBS 119925</name>
    <dbReference type="NCBI Taxonomy" id="1340428"/>
    <lineage>
        <taxon>Eukaryota</taxon>
        <taxon>Fungi</taxon>
        <taxon>Dikarya</taxon>
        <taxon>Ascomycota</taxon>
        <taxon>Pezizomycotina</taxon>
        <taxon>Dothideomycetes</taxon>
        <taxon>Pleosporomycetidae</taxon>
        <taxon>Pleosporales</taxon>
        <taxon>Sporormiaceae</taxon>
        <taxon>Sporormia</taxon>
    </lineage>
</organism>
<feature type="region of interest" description="Disordered" evidence="1">
    <location>
        <begin position="278"/>
        <end position="312"/>
    </location>
</feature>
<feature type="region of interest" description="Disordered" evidence="1">
    <location>
        <begin position="3976"/>
        <end position="3995"/>
    </location>
</feature>
<feature type="compositionally biased region" description="Basic and acidic residues" evidence="1">
    <location>
        <begin position="3192"/>
        <end position="3203"/>
    </location>
</feature>
<feature type="compositionally biased region" description="Pro residues" evidence="1">
    <location>
        <begin position="2388"/>
        <end position="2397"/>
    </location>
</feature>
<feature type="compositionally biased region" description="Basic and acidic residues" evidence="1">
    <location>
        <begin position="2672"/>
        <end position="2685"/>
    </location>
</feature>
<feature type="compositionally biased region" description="Basic residues" evidence="1">
    <location>
        <begin position="4524"/>
        <end position="4535"/>
    </location>
</feature>
<evidence type="ECO:0000256" key="1">
    <source>
        <dbReference type="SAM" id="MobiDB-lite"/>
    </source>
</evidence>
<feature type="compositionally biased region" description="Basic and acidic residues" evidence="1">
    <location>
        <begin position="1534"/>
        <end position="1550"/>
    </location>
</feature>
<feature type="compositionally biased region" description="Basic and acidic residues" evidence="1">
    <location>
        <begin position="600"/>
        <end position="609"/>
    </location>
</feature>
<feature type="region of interest" description="Disordered" evidence="1">
    <location>
        <begin position="1"/>
        <end position="146"/>
    </location>
</feature>
<feature type="compositionally biased region" description="Basic residues" evidence="1">
    <location>
        <begin position="3705"/>
        <end position="3715"/>
    </location>
</feature>
<feature type="compositionally biased region" description="Basic and acidic residues" evidence="1">
    <location>
        <begin position="2024"/>
        <end position="2044"/>
    </location>
</feature>
<feature type="compositionally biased region" description="Basic residues" evidence="1">
    <location>
        <begin position="4823"/>
        <end position="4834"/>
    </location>
</feature>
<feature type="region of interest" description="Disordered" evidence="1">
    <location>
        <begin position="3053"/>
        <end position="3226"/>
    </location>
</feature>
<accession>A0A6A6VC53</accession>
<feature type="compositionally biased region" description="Low complexity" evidence="1">
    <location>
        <begin position="2482"/>
        <end position="2497"/>
    </location>
</feature>
<feature type="compositionally biased region" description="Basic and acidic residues" evidence="1">
    <location>
        <begin position="2455"/>
        <end position="2473"/>
    </location>
</feature>
<feature type="compositionally biased region" description="Basic residues" evidence="1">
    <location>
        <begin position="2945"/>
        <end position="2956"/>
    </location>
</feature>
<feature type="compositionally biased region" description="Basic residues" evidence="1">
    <location>
        <begin position="1796"/>
        <end position="1806"/>
    </location>
</feature>
<reference evidence="2" key="1">
    <citation type="journal article" date="2020" name="Stud. Mycol.">
        <title>101 Dothideomycetes genomes: a test case for predicting lifestyles and emergence of pathogens.</title>
        <authorList>
            <person name="Haridas S."/>
            <person name="Albert R."/>
            <person name="Binder M."/>
            <person name="Bloem J."/>
            <person name="Labutti K."/>
            <person name="Salamov A."/>
            <person name="Andreopoulos B."/>
            <person name="Baker S."/>
            <person name="Barry K."/>
            <person name="Bills G."/>
            <person name="Bluhm B."/>
            <person name="Cannon C."/>
            <person name="Castanera R."/>
            <person name="Culley D."/>
            <person name="Daum C."/>
            <person name="Ezra D."/>
            <person name="Gonzalez J."/>
            <person name="Henrissat B."/>
            <person name="Kuo A."/>
            <person name="Liang C."/>
            <person name="Lipzen A."/>
            <person name="Lutzoni F."/>
            <person name="Magnuson J."/>
            <person name="Mondo S."/>
            <person name="Nolan M."/>
            <person name="Ohm R."/>
            <person name="Pangilinan J."/>
            <person name="Park H.-J."/>
            <person name="Ramirez L."/>
            <person name="Alfaro M."/>
            <person name="Sun H."/>
            <person name="Tritt A."/>
            <person name="Yoshinaga Y."/>
            <person name="Zwiers L.-H."/>
            <person name="Turgeon B."/>
            <person name="Goodwin S."/>
            <person name="Spatafora J."/>
            <person name="Crous P."/>
            <person name="Grigoriev I."/>
        </authorList>
    </citation>
    <scope>NUCLEOTIDE SEQUENCE</scope>
    <source>
        <strain evidence="2">CBS 119925</strain>
    </source>
</reference>
<feature type="compositionally biased region" description="Acidic residues" evidence="1">
    <location>
        <begin position="4576"/>
        <end position="4589"/>
    </location>
</feature>
<feature type="compositionally biased region" description="Polar residues" evidence="1">
    <location>
        <begin position="4836"/>
        <end position="4847"/>
    </location>
</feature>
<proteinExistence type="predicted"/>
<feature type="compositionally biased region" description="Basic and acidic residues" evidence="1">
    <location>
        <begin position="115"/>
        <end position="127"/>
    </location>
</feature>
<feature type="compositionally biased region" description="Polar residues" evidence="1">
    <location>
        <begin position="278"/>
        <end position="293"/>
    </location>
</feature>
<feature type="compositionally biased region" description="Basic and acidic residues" evidence="1">
    <location>
        <begin position="3549"/>
        <end position="3562"/>
    </location>
</feature>
<feature type="region of interest" description="Disordered" evidence="1">
    <location>
        <begin position="406"/>
        <end position="431"/>
    </location>
</feature>
<feature type="compositionally biased region" description="Basic and acidic residues" evidence="1">
    <location>
        <begin position="683"/>
        <end position="694"/>
    </location>
</feature>
<feature type="compositionally biased region" description="Basic residues" evidence="1">
    <location>
        <begin position="4064"/>
        <end position="4073"/>
    </location>
</feature>
<dbReference type="EMBL" id="MU006574">
    <property type="protein sequence ID" value="KAF2747150.1"/>
    <property type="molecule type" value="Genomic_DNA"/>
</dbReference>
<feature type="compositionally biased region" description="Basic and acidic residues" evidence="1">
    <location>
        <begin position="2106"/>
        <end position="2124"/>
    </location>
</feature>
<feature type="region of interest" description="Disordered" evidence="1">
    <location>
        <begin position="1008"/>
        <end position="1060"/>
    </location>
</feature>
<feature type="compositionally biased region" description="Basic residues" evidence="1">
    <location>
        <begin position="574"/>
        <end position="595"/>
    </location>
</feature>
<feature type="region of interest" description="Disordered" evidence="1">
    <location>
        <begin position="2609"/>
        <end position="2628"/>
    </location>
</feature>
<feature type="region of interest" description="Disordered" evidence="1">
    <location>
        <begin position="2647"/>
        <end position="2715"/>
    </location>
</feature>
<feature type="region of interest" description="Disordered" evidence="1">
    <location>
        <begin position="335"/>
        <end position="385"/>
    </location>
</feature>
<sequence>MWSRITGKSESSSKEKDKDENRRPHSSSTRSKRAESLVSYSSSRKPSRSGTYPPPAPSSVASTYATARDGSSEYARSSAPTDRDRDRHSRTSRTSYDDTYDDKRASRSSRRRDKKERSRSRDRDSKRQSSTTIGGGYRGEIVDEPKLIERSFSDQIHTEGFSQFPGQPVASSMSTPLPVHSAPPAIDSHIASQFPGQTPTNFSQPFTPGLVHTNSFGAAADFYGDQGQSVLDQPGVRPGRPSVIMPLDTPHLTSASADFIPAQDTGTGTAADFYEGTQATASPSHPSQPSSGTAPPKPLRPSASTPHSPGIFGTAAAAGGAAALGYMAGHQAGTHQYAQSPSAPYHEHMAPLLGAGPSHNHPYTDDNPPPKPPRPGTLEHQSSASSHAGLYAAGAAGLAGAALHHHNSNLHPSMPGAFPEGPTSARTTPVPFQSGQMAQMMHPAEQKDAVSKVIDWWKDLEDVRKMEEYTEYIGVCRGCFDPRSSAMDAPRKHNYRRKRSGELRPSGIEKQSRYGLSEKPSRQSLSSDDGRRRSGNKSSWLAAGLGGAGLAAAGKALWNRRNDFDDTYSVKSGHERRTHTSGRSRSRSRERKRYSSGRSEASRRSRSSDRMSSLSTGVIRDAKKHKVRKSRSHSSSSSSSDGRAGLLSAAVGAGLAASVISASKKKHRQRSRSNSPRKSSVYHRRDSSDHDRRHSDHRRKLEHKSSRSSVASSAYIDISKSDRPQSGFLGGFFSNPPPKEKRRKSHSHSHAKKKKGFFNFGNASSSSSDSSLAFGAGYVKTRKRPARKTSDEKLKATLIGLGATATAIANHKSSGRPEVFAVRENRHKRHSKPRKSSKHEDDGWESMSEDDSSSSSAISGLAYGSYDWKKGKSQESLASSASGTSKWGWRWGSKKPKKRPSSESIHNPATGSSYIAPTIAGAAAGAAIGSAIGRQDSSTSSVHTLQSVYPVQTDANTFDARRTSSVATSQPYVTARPDTVPLQQPQPQPHIPGAIYATEAPFLPSYVAPTGPPVFSATHGPSHSYNSPQQPLFSNAPNEYSAPPLPRRSNSSPVQPSWRRDAAIATGSAVLGAAAASAYKNKHRQSIGSPSNVRFSLTDEQLRREERDERKAKDAQDTESRRRYEREQRQEASRHGEEERRQRELERREEQRRAEQEAERRREQERRDEETRRAELDRRREQERRDEEYRRSQAEHQARLEAEERIRRGRERHEEEARIHEAERQARIEVEQREADRRREHAERLARDAREEKERRDREARAEAQLQQNLERDLEQMRKEQREAERREAEIQEDLERRRRHQSDSRSERVFDPSELQQQQTGSSVASDVRRKELELQERERAIVSPSVSAGSVGAASAAVAAAAIASAAIRDTPSHREITPIVKSIEPSKVAQDYVDEEIFDPNLFRKPKKSAAYQVLQDWEDRYTAAPVSQADFFAPKELLEDSSKFPKVEKVDPNAGVPDIHVYQAHGDPIVSPPREPPYPPTYSLVRTKDGYQSAPPYPVPTLNLIQATPPGSKANSVRGVSVPPSPVMEPVKEEQNEAKRDEDTTRGSRVSWGENKIHDYEVPTPETHREQFISDDASRGYGAQGYDEIVVEDESSNRTSYHVDDAAAGAKVPEIPPSTQYVPDQDETSWSGMMSKKTSKKEKKKAEAAAAVALAAAAAASSIDDDDLVSTVSTRTDPFSDKHAAASTISEPLGNESVISYRTDPFSDRHAASSVVSSRTDPFSDKHRAANSIVSANDDLYDLPSSDISMRPSLPRVETMESEVSEDGSLVHMPGAFEDEAPEESASGTSSRKSKKKKKRKTKSETEDVAPPQIIDEAEPKTTGPAAYEEPEQVAPESEPADELVRKLSKKERKKAKAAKWASLGTLDDTDSSNARDLVEPESTGRSSSAGGLAALLGSAMLANRERDAQLIDSEPVALRTETAESTANVNGSRKEEDAASSAIASNVPEPIDGTPRRKEKRRSGMWEPSVSSPLREVHYNDYIDPAEARVVQQPRDQEVSTKDSDAANTQYQPIPMEPEDPRDYSTHDSGHFAPGDREPSPPAEVDSGEEFFSAGSDERKSTKARSLRPGTSETSEVRSTVTSPQDNDDIERSERRRRRREREADRSPDRSYAFEEPGERKRRHRRRTTDEREDDWDDRSVISEARSEANGERRRTRSSAASDPGDGQDRERKSSRRKSRHEDDEEYDLKKSPSSRHEEDRSSKAKEKEKRSSGIFSLFGRSKESPPPSPRSPKSPKYEEDEERRHRRKKHRDRGSTYGSDDDDARSVTSSSSRREKRRSHGKGDDHINEDQSFLGDRAVAATPLPVSEASPVIDTKSPSSLQDSGIPTESHGKFPDDTHDSFPPPTVAETIERPTTPVEDSRALLARLTGLEPGLLAAFPDELPPLPPSLPSSPSKGTPEHLRSPLSIRSRRTLASPSAQDLTLDLQRALSPPKSPSRHRKTPSTEFTNTREYRPLYLVERNRKSAVDEVADEALPELPGSGPGSGSASVVEGEEERDTERETEDEYQSALESPHLSTTGSLEVLESESQQTTPKASMFPVEVREWEEQGVGREPVADFATEKLAFGDLITAPSDSAKNDVDGAAHQTVPFLAASPILDEADSRLADTSVEEGRGSPSRSSVLRDIALGAAIGGAAAAVLNDKEVHHDNDTSKSDEAPDRTISPVEESKKAEEESKAEDTDIAADAMSAVLAEEQQPVLEKDGSLGPPLEEPVIVSEQMAKDVVEPEAVVETVTQDLESLTGSRKSMNKKKKGKSKKGSASAAVEPPAAIPEEPLAGPVTEQAARPVEEPVEEHLEPIAGSSQPILQFVENEDDWVKNRAESTITDDATLVGEPSGQLEEAPEKVRKELQRQKVLAATQPPGNDEIVVQRLQLDDQRVSLEKLLPDVLPKAAQEKKPMPATEGAEDNEGRERETAVTTEADTTVPVPVLSQPESEVNPKAKKGKKKKGKRGIQQQLEAQSEIPNEGPSISEDTTASGDAILEPVALEVEQQILQPAFADAGEVAKYLEPELPLPSVEAHEEASPIDASVPAPVDAPVDVMQYLVDENTGQETSPSASMEREDTPVTEAVVSQEAAVSKPDEAASPVDVMQYLVPEPASRPASPVVQEVEANAETPQPHEVITEDVGEEQQPETEQQVPTPEPAISRDTPIAPEKQIESPEPEPAVASSWGSSLLGAFGWGRRKAQPKPERVAQEKEAVSAVPEAEEKDVQTEAATSTDHQAQLPIEVQLEAMHHLDEVDIGVEGDGVEDTIGSIALASPGVVSAGDLVQEMTDPIDQEPVVEPKASVGVQEAADTGSAALATEQPLSEDEKVPSSPEHDKRTIGVSSVAAEPTYNADDTDRNFVNDVATSRPRENEASSAPENAMEVVSGQAEAIDNHAQIAEPSVEVTELPESGITDTTDPSSDTIERLAQDEPQSTLQEPLVEPEILLPTHLLSAEPEVGEGAHESDDGDSANMEKIIELPKEQIEQTDFAAPSSKKSKKKKKRGKKTQDVEKEEEVQDEATGKVEEEATTVNEGAADMPMAEDAGNAILDLQQRSTPEPMEMRESEPRDDELIRASQVALPESLDDDPLEEVQVLPQDSTKEKALSETPGALMTSTLAMSLPVPLATLQAEDTLTAPETSRTIEEDLAPAVSEEIASTDVESSSTSPSHDVAGVPSAIVEEPESIPADKIPAESQDTSLETAAQDLPETPVALSKKEKKKLKKAKKTALADTKTPSVPGTPVEEPKEPPLNTAPAVPDAVDEQTEKLSVAVDTEGSGHVDPPTEAESATPREIDNQAEVSEAPVTLSKKEKKKLKKNRKASLADTEISSVPITPLDERKEAPLSVEGDEQNVISSKVLVTEDAASRDASAHESDPALTASAPVGEPAAAESSTLSEELPETAKSLETEEAPGLPCADSQEHITESVETTPSDDVPLSKKAKKKAKKGKKASLADSAVLAPASASAEGDVVEGLDTREIVPQADVALSVEPDIDAQPVESVEPSESVVSVAPIDDVQKVETVESNVDTQPLEVLELTEPTPSVDPAQFDFLVEEVQQPPQAIDDASGDAPRLSKNDRKKAKKAKKASLVTEASTEPSTPTDETKSLEPDQKPSLPADATSEALEPVPEGAGVVPTSDVEIVGEVIAPTVTVESTEQQKTTRVTDLVQDNVEVTPASTTDTGNKADIDSALPLQSVDPSTEVIDTAEQPTATLDNDAQASIQDPVVDEVAAAGSSKKKKKKKKDKKRQSVLDDYVPPSPATETELDIPLVATPTEEPASQNVADAEVLDEITATVPRTDIALSETPAEVVVAESSAVSTEVQEHATQDDINIPDTDEQVQGSETGATRDPLTGVEKEADPHGLQTTEPEPSEQQEANLSSVGIEELQQAGSPVNTPASTSEPVEQEIVTLSGRKKKNKKKKKQAIIAEPTPQDETPAPAPQNPGDEAVSLDPVSVPLPGTPADEMLNSLPTVPETPFGPLTIALHVTPAEEASLRVPILPSVADAEDLPVTPAEEPSLGPPEEPLEANTADAVVTSSKKKKKGKKGKRQSVVEEPIVNTEEPVSTASPIETSAPEPASTFASGFVAEEASPEPETQDAEEPSGEPLYAVSEPANDKLDVESSSAPEALEDTVQEKEDVQIAVDPEVMPNVLDVPSLEQQVEEVTPSDSVATLKDEVEQSDNATPVEPIVAKTVSEETPLEPPTSTDDAPFLPMSKKERKKAKKAKNKQSGTSTPMQELPSVVMEPVQDVEVIVETSDLVSSLFPPVDAPAADEPVAVTETLGPMVIETARAIEVDPTHDDTQAEPDSIETPSETPLATPVEEAAEATDALPAPLSKKAKKKAKKAKSKQSGTATPVSESVPTLEDNTAEASTPAETTAEEPQTKEPENMPAIDAQQTSEPFPTTANPDSSDNPAASPDHTPLDAEAEIAAREAQPSPQFEIE</sequence>
<feature type="compositionally biased region" description="Acidic residues" evidence="1">
    <location>
        <begin position="842"/>
        <end position="852"/>
    </location>
</feature>
<feature type="region of interest" description="Disordered" evidence="1">
    <location>
        <begin position="953"/>
        <end position="993"/>
    </location>
</feature>
<feature type="compositionally biased region" description="Polar residues" evidence="1">
    <location>
        <begin position="2521"/>
        <end position="2541"/>
    </location>
</feature>
<feature type="region of interest" description="Disordered" evidence="1">
    <location>
        <begin position="806"/>
        <end position="857"/>
    </location>
</feature>
<dbReference type="OrthoDB" id="5365701at2759"/>
<feature type="compositionally biased region" description="Basic residues" evidence="1">
    <location>
        <begin position="1851"/>
        <end position="1862"/>
    </location>
</feature>
<feature type="compositionally biased region" description="Basic and acidic residues" evidence="1">
    <location>
        <begin position="3464"/>
        <end position="3473"/>
    </location>
</feature>
<feature type="compositionally biased region" description="Polar residues" evidence="1">
    <location>
        <begin position="4548"/>
        <end position="4557"/>
    </location>
</feature>
<feature type="compositionally biased region" description="Basic residues" evidence="1">
    <location>
        <begin position="4399"/>
        <end position="4410"/>
    </location>
</feature>
<feature type="compositionally biased region" description="Basic residues" evidence="1">
    <location>
        <begin position="3484"/>
        <end position="3494"/>
    </location>
</feature>
<feature type="compositionally biased region" description="Basic and acidic residues" evidence="1">
    <location>
        <begin position="1270"/>
        <end position="1312"/>
    </location>
</feature>
<feature type="region of interest" description="Disordered" evidence="1">
    <location>
        <begin position="3618"/>
        <end position="3958"/>
    </location>
</feature>
<feature type="region of interest" description="Disordered" evidence="1">
    <location>
        <begin position="4774"/>
        <end position="4929"/>
    </location>
</feature>
<feature type="region of interest" description="Disordered" evidence="1">
    <location>
        <begin position="874"/>
        <end position="913"/>
    </location>
</feature>
<dbReference type="Proteomes" id="UP000799440">
    <property type="component" value="Unassembled WGS sequence"/>
</dbReference>
<feature type="compositionally biased region" description="Low complexity" evidence="1">
    <location>
        <begin position="2764"/>
        <end position="2784"/>
    </location>
</feature>
<feature type="compositionally biased region" description="Low complexity" evidence="1">
    <location>
        <begin position="3874"/>
        <end position="3885"/>
    </location>
</feature>
<feature type="region of interest" description="Disordered" evidence="1">
    <location>
        <begin position="1716"/>
        <end position="1896"/>
    </location>
</feature>
<feature type="compositionally biased region" description="Low complexity" evidence="1">
    <location>
        <begin position="633"/>
        <end position="644"/>
    </location>
</feature>
<feature type="region of interest" description="Disordered" evidence="1">
    <location>
        <begin position="486"/>
        <end position="542"/>
    </location>
</feature>
<feature type="compositionally biased region" description="Low complexity" evidence="1">
    <location>
        <begin position="4855"/>
        <end position="4867"/>
    </location>
</feature>
<feature type="compositionally biased region" description="Acidic residues" evidence="1">
    <location>
        <begin position="2498"/>
        <end position="2513"/>
    </location>
</feature>
<feature type="region of interest" description="Disordered" evidence="1">
    <location>
        <begin position="4491"/>
        <end position="4622"/>
    </location>
</feature>
<keyword evidence="3" id="KW-1185">Reference proteome</keyword>
<feature type="compositionally biased region" description="Polar residues" evidence="1">
    <location>
        <begin position="4194"/>
        <end position="4208"/>
    </location>
</feature>
<evidence type="ECO:0000313" key="2">
    <source>
        <dbReference type="EMBL" id="KAF2747150.1"/>
    </source>
</evidence>
<feature type="region of interest" description="Disordered" evidence="1">
    <location>
        <begin position="2741"/>
        <end position="2811"/>
    </location>
</feature>
<feature type="compositionally biased region" description="Basic and acidic residues" evidence="1">
    <location>
        <begin position="1100"/>
        <end position="1262"/>
    </location>
</feature>
<feature type="region of interest" description="Disordered" evidence="1">
    <location>
        <begin position="1611"/>
        <end position="1645"/>
    </location>
</feature>
<feature type="compositionally biased region" description="Basic residues" evidence="1">
    <location>
        <begin position="622"/>
        <end position="632"/>
    </location>
</feature>
<feature type="compositionally biased region" description="Low complexity" evidence="1">
    <location>
        <begin position="3985"/>
        <end position="3995"/>
    </location>
</feature>
<feature type="compositionally biased region" description="Polar residues" evidence="1">
    <location>
        <begin position="963"/>
        <end position="972"/>
    </location>
</feature>
<feature type="compositionally biased region" description="Low complexity" evidence="1">
    <location>
        <begin position="3646"/>
        <end position="3660"/>
    </location>
</feature>
<feature type="compositionally biased region" description="Polar residues" evidence="1">
    <location>
        <begin position="2322"/>
        <end position="2333"/>
    </location>
</feature>
<feature type="compositionally biased region" description="Basic and acidic residues" evidence="1">
    <location>
        <begin position="3314"/>
        <end position="3328"/>
    </location>
</feature>
<feature type="region of interest" description="Disordered" evidence="1">
    <location>
        <begin position="159"/>
        <end position="178"/>
    </location>
</feature>
<feature type="compositionally biased region" description="Polar residues" evidence="1">
    <location>
        <begin position="4078"/>
        <end position="4088"/>
    </location>
</feature>
<feature type="compositionally biased region" description="Polar residues" evidence="1">
    <location>
        <begin position="3053"/>
        <end position="3062"/>
    </location>
</feature>
<feature type="compositionally biased region" description="Basic and acidic residues" evidence="1">
    <location>
        <begin position="2000"/>
        <end position="2010"/>
    </location>
</feature>
<feature type="compositionally biased region" description="Basic and acidic residues" evidence="1">
    <location>
        <begin position="1559"/>
        <end position="1582"/>
    </location>
</feature>
<feature type="compositionally biased region" description="Polar residues" evidence="1">
    <location>
        <begin position="1315"/>
        <end position="1326"/>
    </location>
</feature>
<feature type="compositionally biased region" description="Polar residues" evidence="1">
    <location>
        <begin position="4881"/>
        <end position="4900"/>
    </location>
</feature>
<feature type="region of interest" description="Disordered" evidence="1">
    <location>
        <begin position="2890"/>
        <end position="2984"/>
    </location>
</feature>
<feature type="region of interest" description="Disordered" evidence="1">
    <location>
        <begin position="3282"/>
        <end position="3528"/>
    </location>
</feature>
<feature type="compositionally biased region" description="Basic and acidic residues" evidence="1">
    <location>
        <begin position="2647"/>
        <end position="2665"/>
    </location>
</feature>
<feature type="compositionally biased region" description="Polar residues" evidence="1">
    <location>
        <begin position="3619"/>
        <end position="3629"/>
    </location>
</feature>
<feature type="compositionally biased region" description="Basic residues" evidence="1">
    <location>
        <begin position="740"/>
        <end position="756"/>
    </location>
</feature>
<feature type="region of interest" description="Disordered" evidence="1">
    <location>
        <begin position="4639"/>
        <end position="4729"/>
    </location>
</feature>
<feature type="compositionally biased region" description="Basic and acidic residues" evidence="1">
    <location>
        <begin position="2143"/>
        <end position="2158"/>
    </location>
</feature>